<accession>A0A5C1QF52</accession>
<reference evidence="1 2" key="1">
    <citation type="submission" date="2019-02" db="EMBL/GenBank/DDBJ databases">
        <authorList>
            <person name="Fomenkov A."/>
            <person name="Dubinina G."/>
            <person name="Grabovich M."/>
            <person name="Vincze T."/>
            <person name="Roberts R.J."/>
        </authorList>
    </citation>
    <scope>NUCLEOTIDE SEQUENCE [LARGE SCALE GENOMIC DNA]</scope>
    <source>
        <strain evidence="1 2">P</strain>
    </source>
</reference>
<dbReference type="AlphaFoldDB" id="A0A5C1QF52"/>
<dbReference type="OrthoDB" id="370205at2"/>
<evidence type="ECO:0000313" key="2">
    <source>
        <dbReference type="Proteomes" id="UP000323824"/>
    </source>
</evidence>
<dbReference type="RefSeq" id="WP_149568974.1">
    <property type="nucleotide sequence ID" value="NZ_CP035807.1"/>
</dbReference>
<reference evidence="1 2" key="2">
    <citation type="submission" date="2019-09" db="EMBL/GenBank/DDBJ databases">
        <title>Complete Genome Sequence and Methylome Analysis of free living Spirochaetas.</title>
        <authorList>
            <person name="Leshcheva N."/>
            <person name="Mikheeva N."/>
        </authorList>
    </citation>
    <scope>NUCLEOTIDE SEQUENCE [LARGE SCALE GENOMIC DNA]</scope>
    <source>
        <strain evidence="1 2">P</strain>
    </source>
</reference>
<proteinExistence type="predicted"/>
<protein>
    <submittedName>
        <fullName evidence="1">Uncharacterized protein</fullName>
    </submittedName>
</protein>
<dbReference type="Proteomes" id="UP000323824">
    <property type="component" value="Chromosome"/>
</dbReference>
<keyword evidence="2" id="KW-1185">Reference proteome</keyword>
<dbReference type="KEGG" id="sper:EW093_13845"/>
<name>A0A5C1QF52_9SPIO</name>
<sequence length="203" mass="23616">MKKVVIIVVFLFIGLNIQGENIVNIWADNSSLYLGLSKDRVWLKSYFLSNFQYYSTLKTETKKGIPTIVTASRDLYFLLDSLLKNDNYYKKDSFSISREDKIYTFIDDSNQLEISFGLEKPTKEIFNIINMVYENDPKTRKIVTDHYLESWVIRIFSAENVISPDINSLDFDDILISATIIGEKSQWLWGVHDGVDYIYSSLK</sequence>
<organism evidence="1 2">
    <name type="scientific">Thiospirochaeta perfilievii</name>
    <dbReference type="NCBI Taxonomy" id="252967"/>
    <lineage>
        <taxon>Bacteria</taxon>
        <taxon>Pseudomonadati</taxon>
        <taxon>Spirochaetota</taxon>
        <taxon>Spirochaetia</taxon>
        <taxon>Spirochaetales</taxon>
        <taxon>Spirochaetaceae</taxon>
        <taxon>Thiospirochaeta</taxon>
    </lineage>
</organism>
<gene>
    <name evidence="1" type="ORF">EW093_13845</name>
</gene>
<evidence type="ECO:0000313" key="1">
    <source>
        <dbReference type="EMBL" id="QEN05740.1"/>
    </source>
</evidence>
<dbReference type="EMBL" id="CP035807">
    <property type="protein sequence ID" value="QEN05740.1"/>
    <property type="molecule type" value="Genomic_DNA"/>
</dbReference>